<evidence type="ECO:0000313" key="1">
    <source>
        <dbReference type="EMBL" id="HIR51152.1"/>
    </source>
</evidence>
<dbReference type="EMBL" id="DVHE01000058">
    <property type="protein sequence ID" value="HIR51152.1"/>
    <property type="molecule type" value="Genomic_DNA"/>
</dbReference>
<reference evidence="1" key="2">
    <citation type="journal article" date="2021" name="PeerJ">
        <title>Extensive microbial diversity within the chicken gut microbiome revealed by metagenomics and culture.</title>
        <authorList>
            <person name="Gilroy R."/>
            <person name="Ravi A."/>
            <person name="Getino M."/>
            <person name="Pursley I."/>
            <person name="Horton D.L."/>
            <person name="Alikhan N.F."/>
            <person name="Baker D."/>
            <person name="Gharbi K."/>
            <person name="Hall N."/>
            <person name="Watson M."/>
            <person name="Adriaenssens E.M."/>
            <person name="Foster-Nyarko E."/>
            <person name="Jarju S."/>
            <person name="Secka A."/>
            <person name="Antonio M."/>
            <person name="Oren A."/>
            <person name="Chaudhuri R.R."/>
            <person name="La Ragione R."/>
            <person name="Hildebrand F."/>
            <person name="Pallen M.J."/>
        </authorList>
    </citation>
    <scope>NUCLEOTIDE SEQUENCE</scope>
    <source>
        <strain evidence="1">ChiBcec15-4380</strain>
    </source>
</reference>
<evidence type="ECO:0000313" key="2">
    <source>
        <dbReference type="Proteomes" id="UP000824239"/>
    </source>
</evidence>
<name>A0A9D1DID9_9FIRM</name>
<protein>
    <submittedName>
        <fullName evidence="1">Uncharacterized protein</fullName>
    </submittedName>
</protein>
<accession>A0A9D1DID9</accession>
<reference evidence="1" key="1">
    <citation type="submission" date="2020-10" db="EMBL/GenBank/DDBJ databases">
        <authorList>
            <person name="Gilroy R."/>
        </authorList>
    </citation>
    <scope>NUCLEOTIDE SEQUENCE</scope>
    <source>
        <strain evidence="1">ChiBcec15-4380</strain>
    </source>
</reference>
<organism evidence="1 2">
    <name type="scientific">Candidatus Avoscillospira avicola</name>
    <dbReference type="NCBI Taxonomy" id="2840706"/>
    <lineage>
        <taxon>Bacteria</taxon>
        <taxon>Bacillati</taxon>
        <taxon>Bacillota</taxon>
        <taxon>Clostridia</taxon>
        <taxon>Eubacteriales</taxon>
        <taxon>Oscillospiraceae</taxon>
        <taxon>Oscillospiraceae incertae sedis</taxon>
        <taxon>Candidatus Avoscillospira</taxon>
    </lineage>
</organism>
<comment type="caution">
    <text evidence="1">The sequence shown here is derived from an EMBL/GenBank/DDBJ whole genome shotgun (WGS) entry which is preliminary data.</text>
</comment>
<gene>
    <name evidence="1" type="ORF">IAA53_07685</name>
</gene>
<proteinExistence type="predicted"/>
<dbReference type="AlphaFoldDB" id="A0A9D1DID9"/>
<sequence length="474" mass="49886">MAFQSMTFTKSWEDPADFPTYEPDEAQVRADLQYLHNEMRDAFNGLVASLNATSAAANLPISVPGLSAGTIQAAIEETLAEVQKAAAGQIVDGSITREKLAASLLARIYGGRLIVSWNTPGAAQTPDSDYPVGQLWLRPALDVANEAQPSWSLSGCTAQETEGGWRFNADRTMSAAGVSQRLEGLGPGGSAVLLHLALTGQDSALTSLTLYCNSAPVQLPESSWLETTLDSSGSLELQLQAQWPSTEAAGYFQVGDLTIVPVGALEASLPDCAPPEDWETLLQSHVPFTAFRLPRAVFLQVAPGQWETVDEEVLPVSRGGTGRKAVAAGQLLYGAENGMAALDPPEASGAVLGFSEGRPVWQSLPQLGALQAVQGSYTGNQAERTIDLGATPRLLVVQGTFESPALLLQGQSVAQTLRCTQASDGAYPTYGAGLTLQGSRLTIWLSASQEAVACGAAARAWNLPGVPYAWLALC</sequence>
<dbReference type="Proteomes" id="UP000824239">
    <property type="component" value="Unassembled WGS sequence"/>
</dbReference>